<reference evidence="3" key="2">
    <citation type="submission" date="2015-01" db="EMBL/GenBank/DDBJ databases">
        <title>Evolutionary Origins and Diversification of the Mycorrhizal Mutualists.</title>
        <authorList>
            <consortium name="DOE Joint Genome Institute"/>
            <consortium name="Mycorrhizal Genomics Consortium"/>
            <person name="Kohler A."/>
            <person name="Kuo A."/>
            <person name="Nagy L.G."/>
            <person name="Floudas D."/>
            <person name="Copeland A."/>
            <person name="Barry K.W."/>
            <person name="Cichocki N."/>
            <person name="Veneault-Fourrey C."/>
            <person name="LaButti K."/>
            <person name="Lindquist E.A."/>
            <person name="Lipzen A."/>
            <person name="Lundell T."/>
            <person name="Morin E."/>
            <person name="Murat C."/>
            <person name="Riley R."/>
            <person name="Ohm R."/>
            <person name="Sun H."/>
            <person name="Tunlid A."/>
            <person name="Henrissat B."/>
            <person name="Grigoriev I.V."/>
            <person name="Hibbett D.S."/>
            <person name="Martin F."/>
        </authorList>
    </citation>
    <scope>NUCLEOTIDE SEQUENCE [LARGE SCALE GENOMIC DNA]</scope>
    <source>
        <strain evidence="3">Ve08.2h10</strain>
    </source>
</reference>
<keyword evidence="1" id="KW-1133">Transmembrane helix</keyword>
<gene>
    <name evidence="2" type="ORF">PAXRUDRAFT_688937</name>
</gene>
<sequence>MMRSVPIVLHIIIDIVSYLDIFLLARSCSLRYTFVVMVARRVKGERRQGERTRR</sequence>
<dbReference type="InParanoid" id="A0A0D0DTJ7"/>
<protein>
    <submittedName>
        <fullName evidence="2">Uncharacterized protein</fullName>
    </submittedName>
</protein>
<evidence type="ECO:0000256" key="1">
    <source>
        <dbReference type="SAM" id="Phobius"/>
    </source>
</evidence>
<evidence type="ECO:0000313" key="2">
    <source>
        <dbReference type="EMBL" id="KIK87754.1"/>
    </source>
</evidence>
<feature type="transmembrane region" description="Helical" evidence="1">
    <location>
        <begin position="6"/>
        <end position="25"/>
    </location>
</feature>
<accession>A0A0D0DTJ7</accession>
<keyword evidence="3" id="KW-1185">Reference proteome</keyword>
<evidence type="ECO:0000313" key="3">
    <source>
        <dbReference type="Proteomes" id="UP000054538"/>
    </source>
</evidence>
<dbReference type="HOGENOM" id="CLU_3051035_0_0_1"/>
<keyword evidence="1" id="KW-0472">Membrane</keyword>
<name>A0A0D0DTJ7_9AGAM</name>
<dbReference type="Proteomes" id="UP000054538">
    <property type="component" value="Unassembled WGS sequence"/>
</dbReference>
<organism evidence="2 3">
    <name type="scientific">Paxillus rubicundulus Ve08.2h10</name>
    <dbReference type="NCBI Taxonomy" id="930991"/>
    <lineage>
        <taxon>Eukaryota</taxon>
        <taxon>Fungi</taxon>
        <taxon>Dikarya</taxon>
        <taxon>Basidiomycota</taxon>
        <taxon>Agaricomycotina</taxon>
        <taxon>Agaricomycetes</taxon>
        <taxon>Agaricomycetidae</taxon>
        <taxon>Boletales</taxon>
        <taxon>Paxilineae</taxon>
        <taxon>Paxillaceae</taxon>
        <taxon>Paxillus</taxon>
    </lineage>
</organism>
<proteinExistence type="predicted"/>
<reference evidence="2 3" key="1">
    <citation type="submission" date="2014-04" db="EMBL/GenBank/DDBJ databases">
        <authorList>
            <consortium name="DOE Joint Genome Institute"/>
            <person name="Kuo A."/>
            <person name="Kohler A."/>
            <person name="Jargeat P."/>
            <person name="Nagy L.G."/>
            <person name="Floudas D."/>
            <person name="Copeland A."/>
            <person name="Barry K.W."/>
            <person name="Cichocki N."/>
            <person name="Veneault-Fourrey C."/>
            <person name="LaButti K."/>
            <person name="Lindquist E.A."/>
            <person name="Lipzen A."/>
            <person name="Lundell T."/>
            <person name="Morin E."/>
            <person name="Murat C."/>
            <person name="Sun H."/>
            <person name="Tunlid A."/>
            <person name="Henrissat B."/>
            <person name="Grigoriev I.V."/>
            <person name="Hibbett D.S."/>
            <person name="Martin F."/>
            <person name="Nordberg H.P."/>
            <person name="Cantor M.N."/>
            <person name="Hua S.X."/>
        </authorList>
    </citation>
    <scope>NUCLEOTIDE SEQUENCE [LARGE SCALE GENOMIC DNA]</scope>
    <source>
        <strain evidence="2 3">Ve08.2h10</strain>
    </source>
</reference>
<dbReference type="AlphaFoldDB" id="A0A0D0DTJ7"/>
<dbReference type="EMBL" id="KN825541">
    <property type="protein sequence ID" value="KIK87754.1"/>
    <property type="molecule type" value="Genomic_DNA"/>
</dbReference>
<keyword evidence="1" id="KW-0812">Transmembrane</keyword>